<accession>A0A1R1YIU7</accession>
<dbReference type="AlphaFoldDB" id="A0A1R1YIU7"/>
<protein>
    <submittedName>
        <fullName evidence="3">Retrotransposon-derived protein PEG10</fullName>
    </submittedName>
</protein>
<feature type="region of interest" description="Disordered" evidence="1">
    <location>
        <begin position="1"/>
        <end position="20"/>
    </location>
</feature>
<dbReference type="Proteomes" id="UP000187429">
    <property type="component" value="Unassembled WGS sequence"/>
</dbReference>
<proteinExistence type="predicted"/>
<dbReference type="PANTHER" id="PTHR15503">
    <property type="entry name" value="LDOC1 RELATED"/>
    <property type="match status" value="1"/>
</dbReference>
<gene>
    <name evidence="3" type="ORF">AYI69_g3875</name>
</gene>
<evidence type="ECO:0000256" key="1">
    <source>
        <dbReference type="SAM" id="MobiDB-lite"/>
    </source>
</evidence>
<keyword evidence="4" id="KW-1185">Reference proteome</keyword>
<evidence type="ECO:0000259" key="2">
    <source>
        <dbReference type="Pfam" id="PF03732"/>
    </source>
</evidence>
<comment type="caution">
    <text evidence="3">The sequence shown here is derived from an EMBL/GenBank/DDBJ whole genome shotgun (WGS) entry which is preliminary data.</text>
</comment>
<dbReference type="Pfam" id="PF03732">
    <property type="entry name" value="Retrotrans_gag"/>
    <property type="match status" value="1"/>
</dbReference>
<name>A0A1R1YIU7_9FUNG</name>
<dbReference type="InterPro" id="IPR032567">
    <property type="entry name" value="RTL1-rel"/>
</dbReference>
<dbReference type="InterPro" id="IPR005162">
    <property type="entry name" value="Retrotrans_gag_dom"/>
</dbReference>
<dbReference type="OrthoDB" id="2516739at2759"/>
<sequence length="328" mass="37299">MPPRHRPFYPEPRPELTQENNIEINQPPGQIQENSVTSEQQYIDSQIKDQVQVQIQEYILSQNQTQPMNQIKLPDAAKFDGNVAEYTAFMANMNLFFWGSPETFTLDRNKILFVGTHLLGTASTWFGSLVTSSLRCLDNYPEFIQEFRNNFSDPSHSIKARGLIRSCKQGSRSASTYATEFRALVQESGFENTALVDQFLRGLSPKIIQYLMVADLPDTLEENIALAVRADNRIYTVNTMNDRVFIPNSNPFRPPVVANSNPNQNPQTTDKTVYMEVDSMTTRPRGPLSEKEKTRRYELGLFLYCGGNGHIALDCTRRKGLGKARTQQ</sequence>
<feature type="domain" description="Retrotransposon gag" evidence="2">
    <location>
        <begin position="115"/>
        <end position="204"/>
    </location>
</feature>
<evidence type="ECO:0000313" key="4">
    <source>
        <dbReference type="Proteomes" id="UP000187429"/>
    </source>
</evidence>
<dbReference type="EMBL" id="LSSM01001397">
    <property type="protein sequence ID" value="OMJ26715.1"/>
    <property type="molecule type" value="Genomic_DNA"/>
</dbReference>
<organism evidence="3 4">
    <name type="scientific">Smittium culicis</name>
    <dbReference type="NCBI Taxonomy" id="133412"/>
    <lineage>
        <taxon>Eukaryota</taxon>
        <taxon>Fungi</taxon>
        <taxon>Fungi incertae sedis</taxon>
        <taxon>Zoopagomycota</taxon>
        <taxon>Kickxellomycotina</taxon>
        <taxon>Harpellomycetes</taxon>
        <taxon>Harpellales</taxon>
        <taxon>Legeriomycetaceae</taxon>
        <taxon>Smittium</taxon>
    </lineage>
</organism>
<evidence type="ECO:0000313" key="3">
    <source>
        <dbReference type="EMBL" id="OMJ26715.1"/>
    </source>
</evidence>
<reference evidence="4" key="1">
    <citation type="submission" date="2017-01" db="EMBL/GenBank/DDBJ databases">
        <authorList>
            <person name="Wang Y."/>
            <person name="White M."/>
            <person name="Kvist S."/>
            <person name="Moncalvo J.-M."/>
        </authorList>
    </citation>
    <scope>NUCLEOTIDE SEQUENCE [LARGE SCALE GENOMIC DNA]</scope>
    <source>
        <strain evidence="4">ID-206-W2</strain>
    </source>
</reference>
<dbReference type="PANTHER" id="PTHR15503:SF22">
    <property type="entry name" value="TRANSPOSON TY3-I GAG POLYPROTEIN"/>
    <property type="match status" value="1"/>
</dbReference>